<dbReference type="EMBL" id="NMUH01002134">
    <property type="protein sequence ID" value="MQL98060.1"/>
    <property type="molecule type" value="Genomic_DNA"/>
</dbReference>
<evidence type="ECO:0000256" key="2">
    <source>
        <dbReference type="ARBA" id="ARBA00008127"/>
    </source>
</evidence>
<comment type="function">
    <text evidence="6">Controls stomatal patterning.</text>
</comment>
<evidence type="ECO:0000313" key="7">
    <source>
        <dbReference type="EMBL" id="MQL98060.1"/>
    </source>
</evidence>
<proteinExistence type="inferred from homology"/>
<evidence type="ECO:0000256" key="5">
    <source>
        <dbReference type="ARBA" id="ARBA00023157"/>
    </source>
</evidence>
<protein>
    <recommendedName>
        <fullName evidence="6">Epidermal patterning factor-like protein</fullName>
    </recommendedName>
</protein>
<sequence>MLPALVSHAGHHISHLQPSAQRSNIVVVLTCAGLKLNLRSVVTPLLLLLFDAATGISFGRGKSSPVQSVTAAAEMLWRRRTTAAAAATATAATRRYLVGPGSYPPRCASKCGDCIPCKPVHVPVPPGTPVITEYYPEAWRCKCGGKLYMP</sequence>
<dbReference type="PANTHER" id="PTHR33109">
    <property type="entry name" value="EPIDERMAL PATTERNING FACTOR-LIKE PROTEIN 4"/>
    <property type="match status" value="1"/>
</dbReference>
<dbReference type="Proteomes" id="UP000652761">
    <property type="component" value="Unassembled WGS sequence"/>
</dbReference>
<gene>
    <name evidence="7" type="ORF">Taro_030761</name>
</gene>
<dbReference type="GO" id="GO:0010052">
    <property type="term" value="P:guard cell differentiation"/>
    <property type="evidence" value="ECO:0007669"/>
    <property type="project" value="UniProtKB-UniRule"/>
</dbReference>
<evidence type="ECO:0000313" key="8">
    <source>
        <dbReference type="Proteomes" id="UP000652761"/>
    </source>
</evidence>
<dbReference type="Pfam" id="PF17181">
    <property type="entry name" value="EPF"/>
    <property type="match status" value="1"/>
</dbReference>
<name>A0A843VX24_COLES</name>
<keyword evidence="6" id="KW-0217">Developmental protein</keyword>
<dbReference type="InterPro" id="IPR039455">
    <property type="entry name" value="EPFL"/>
</dbReference>
<dbReference type="OrthoDB" id="1937916at2759"/>
<dbReference type="GO" id="GO:0005576">
    <property type="term" value="C:extracellular region"/>
    <property type="evidence" value="ECO:0007669"/>
    <property type="project" value="UniProtKB-SubCell"/>
</dbReference>
<comment type="caution">
    <text evidence="7">The sequence shown here is derived from an EMBL/GenBank/DDBJ whole genome shotgun (WGS) entry which is preliminary data.</text>
</comment>
<dbReference type="PANTHER" id="PTHR33109:SF4">
    <property type="entry name" value="EPIDERMAL PATTERNING FACTOR-LIKE PROTEIN 6"/>
    <property type="match status" value="1"/>
</dbReference>
<keyword evidence="4" id="KW-0732">Signal</keyword>
<reference evidence="7" key="1">
    <citation type="submission" date="2017-07" db="EMBL/GenBank/DDBJ databases">
        <title>Taro Niue Genome Assembly and Annotation.</title>
        <authorList>
            <person name="Atibalentja N."/>
            <person name="Keating K."/>
            <person name="Fields C.J."/>
        </authorList>
    </citation>
    <scope>NUCLEOTIDE SEQUENCE</scope>
    <source>
        <strain evidence="7">Niue_2</strain>
        <tissue evidence="7">Leaf</tissue>
    </source>
</reference>
<keyword evidence="5" id="KW-1015">Disulfide bond</keyword>
<organism evidence="7 8">
    <name type="scientific">Colocasia esculenta</name>
    <name type="common">Wild taro</name>
    <name type="synonym">Arum esculentum</name>
    <dbReference type="NCBI Taxonomy" id="4460"/>
    <lineage>
        <taxon>Eukaryota</taxon>
        <taxon>Viridiplantae</taxon>
        <taxon>Streptophyta</taxon>
        <taxon>Embryophyta</taxon>
        <taxon>Tracheophyta</taxon>
        <taxon>Spermatophyta</taxon>
        <taxon>Magnoliopsida</taxon>
        <taxon>Liliopsida</taxon>
        <taxon>Araceae</taxon>
        <taxon>Aroideae</taxon>
        <taxon>Colocasieae</taxon>
        <taxon>Colocasia</taxon>
    </lineage>
</organism>
<keyword evidence="8" id="KW-1185">Reference proteome</keyword>
<comment type="subcellular location">
    <subcellularLocation>
        <location evidence="1 6">Secreted</location>
    </subcellularLocation>
</comment>
<comment type="similarity">
    <text evidence="2 6">Belongs to the plant cysteine rich small secretory peptide family. Epidermal patterning factor subfamily.</text>
</comment>
<keyword evidence="3 6" id="KW-0964">Secreted</keyword>
<evidence type="ECO:0000256" key="6">
    <source>
        <dbReference type="RuleBase" id="RU367102"/>
    </source>
</evidence>
<evidence type="ECO:0000256" key="3">
    <source>
        <dbReference type="ARBA" id="ARBA00022525"/>
    </source>
</evidence>
<evidence type="ECO:0000256" key="4">
    <source>
        <dbReference type="ARBA" id="ARBA00022729"/>
    </source>
</evidence>
<accession>A0A843VX24</accession>
<evidence type="ECO:0000256" key="1">
    <source>
        <dbReference type="ARBA" id="ARBA00004613"/>
    </source>
</evidence>
<dbReference type="AlphaFoldDB" id="A0A843VX24"/>